<evidence type="ECO:0000313" key="3">
    <source>
        <dbReference type="Proteomes" id="UP000651120"/>
    </source>
</evidence>
<evidence type="ECO:0000313" key="2">
    <source>
        <dbReference type="EMBL" id="HII48017.1"/>
    </source>
</evidence>
<dbReference type="AlphaFoldDB" id="A0A832SZQ9"/>
<dbReference type="RefSeq" id="WP_128867189.1">
    <property type="nucleotide sequence ID" value="NZ_DAIOPL010000005.1"/>
</dbReference>
<keyword evidence="1" id="KW-1133">Transmembrane helix</keyword>
<name>A0A832SZQ9_9CREN</name>
<reference evidence="2" key="1">
    <citation type="journal article" date="2020" name="bioRxiv">
        <title>A rank-normalized archaeal taxonomy based on genome phylogeny resolves widespread incomplete and uneven classifications.</title>
        <authorList>
            <person name="Rinke C."/>
            <person name="Chuvochina M."/>
            <person name="Mussig A.J."/>
            <person name="Chaumeil P.-A."/>
            <person name="Waite D.W."/>
            <person name="Whitman W.B."/>
            <person name="Parks D.H."/>
            <person name="Hugenholtz P."/>
        </authorList>
    </citation>
    <scope>NUCLEOTIDE SEQUENCE</scope>
    <source>
        <strain evidence="2">UBA8839</strain>
    </source>
</reference>
<organism evidence="2 3">
    <name type="scientific">Pyrobaculum aerophilum</name>
    <dbReference type="NCBI Taxonomy" id="13773"/>
    <lineage>
        <taxon>Archaea</taxon>
        <taxon>Thermoproteota</taxon>
        <taxon>Thermoprotei</taxon>
        <taxon>Thermoproteales</taxon>
        <taxon>Thermoproteaceae</taxon>
        <taxon>Pyrobaculum</taxon>
    </lineage>
</organism>
<comment type="caution">
    <text evidence="2">The sequence shown here is derived from an EMBL/GenBank/DDBJ whole genome shotgun (WGS) entry which is preliminary data.</text>
</comment>
<gene>
    <name evidence="2" type="ORF">HA333_11440</name>
</gene>
<dbReference type="GeneID" id="38937947"/>
<feature type="transmembrane region" description="Helical" evidence="1">
    <location>
        <begin position="41"/>
        <end position="59"/>
    </location>
</feature>
<feature type="transmembrane region" description="Helical" evidence="1">
    <location>
        <begin position="6"/>
        <end position="29"/>
    </location>
</feature>
<evidence type="ECO:0000256" key="1">
    <source>
        <dbReference type="SAM" id="Phobius"/>
    </source>
</evidence>
<dbReference type="Proteomes" id="UP000651120">
    <property type="component" value="Unassembled WGS sequence"/>
</dbReference>
<protein>
    <submittedName>
        <fullName evidence="2">Uncharacterized protein</fullName>
    </submittedName>
</protein>
<sequence>MDSLTAVAIASAVYALLLLATYLAMVFKSPPGYKKPTKKELAVIALIVAVFFAGAYLLVHGLR</sequence>
<accession>A0A832SZQ9</accession>
<keyword evidence="1" id="KW-0472">Membrane</keyword>
<keyword evidence="1" id="KW-0812">Transmembrane</keyword>
<dbReference type="EMBL" id="DUJP01000038">
    <property type="protein sequence ID" value="HII48017.1"/>
    <property type="molecule type" value="Genomic_DNA"/>
</dbReference>
<proteinExistence type="predicted"/>